<reference evidence="1" key="1">
    <citation type="submission" date="2021-06" db="EMBL/GenBank/DDBJ databases">
        <authorList>
            <person name="Kallberg Y."/>
            <person name="Tangrot J."/>
            <person name="Rosling A."/>
        </authorList>
    </citation>
    <scope>NUCLEOTIDE SEQUENCE</scope>
    <source>
        <strain evidence="1">IL203A</strain>
    </source>
</reference>
<protein>
    <submittedName>
        <fullName evidence="1">3257_t:CDS:1</fullName>
    </submittedName>
</protein>
<organism evidence="1 2">
    <name type="scientific">Dentiscutata heterogama</name>
    <dbReference type="NCBI Taxonomy" id="1316150"/>
    <lineage>
        <taxon>Eukaryota</taxon>
        <taxon>Fungi</taxon>
        <taxon>Fungi incertae sedis</taxon>
        <taxon>Mucoromycota</taxon>
        <taxon>Glomeromycotina</taxon>
        <taxon>Glomeromycetes</taxon>
        <taxon>Diversisporales</taxon>
        <taxon>Gigasporaceae</taxon>
        <taxon>Dentiscutata</taxon>
    </lineage>
</organism>
<accession>A0ACA9P8T1</accession>
<dbReference type="Proteomes" id="UP000789702">
    <property type="component" value="Unassembled WGS sequence"/>
</dbReference>
<name>A0ACA9P8T1_9GLOM</name>
<comment type="caution">
    <text evidence="1">The sequence shown here is derived from an EMBL/GenBank/DDBJ whole genome shotgun (WGS) entry which is preliminary data.</text>
</comment>
<feature type="non-terminal residue" evidence="1">
    <location>
        <position position="1"/>
    </location>
</feature>
<evidence type="ECO:0000313" key="1">
    <source>
        <dbReference type="EMBL" id="CAG8697906.1"/>
    </source>
</evidence>
<dbReference type="EMBL" id="CAJVPU010025903">
    <property type="protein sequence ID" value="CAG8697906.1"/>
    <property type="molecule type" value="Genomic_DNA"/>
</dbReference>
<proteinExistence type="predicted"/>
<evidence type="ECO:0000313" key="2">
    <source>
        <dbReference type="Proteomes" id="UP000789702"/>
    </source>
</evidence>
<keyword evidence="2" id="KW-1185">Reference proteome</keyword>
<sequence>ARISIDKYSYKGIIFTGFSGIFESMDVSRHLSKADVVLGHVVVTMFVI</sequence>
<gene>
    <name evidence="1" type="ORF">DHETER_LOCUS11604</name>
</gene>